<name>D6Z800_SEGRD</name>
<dbReference type="RefSeq" id="WP_013138533.1">
    <property type="nucleotide sequence ID" value="NC_014168.1"/>
</dbReference>
<dbReference type="KEGG" id="srt:Srot_1619"/>
<evidence type="ECO:0000313" key="1">
    <source>
        <dbReference type="EMBL" id="ADG98080.1"/>
    </source>
</evidence>
<dbReference type="OrthoDB" id="5189801at2"/>
<sequence length="224" mass="23673">MSVVVIAHKGRHLPEALAALAHVHRLASFADRKALDVALKAARTAERLLVLPAEGPAADGDLAAVLTRLMRREQLRVPIAYLPLARTACAKAYSLSLDPARALAEAARPRPLVRDDDGVALVGEAVITGPDGGPLVGESIVDDTRLRLGAIASVVVRATAREPGVAACARRAGLAGLFPPAWVAGRAAQTGAEALRVVRDGVPAPRVRTRITFFRHTEDWLLIP</sequence>
<accession>D6Z800</accession>
<dbReference type="STRING" id="640132.Srot_1619"/>
<organism evidence="1 2">
    <name type="scientific">Segniliparus rotundus (strain ATCC BAA-972 / CDC 1076 / CIP 108378 / DSM 44985 / JCM 13578)</name>
    <dbReference type="NCBI Taxonomy" id="640132"/>
    <lineage>
        <taxon>Bacteria</taxon>
        <taxon>Bacillati</taxon>
        <taxon>Actinomycetota</taxon>
        <taxon>Actinomycetes</taxon>
        <taxon>Mycobacteriales</taxon>
        <taxon>Segniliparaceae</taxon>
        <taxon>Segniliparus</taxon>
    </lineage>
</organism>
<dbReference type="EMBL" id="CP001958">
    <property type="protein sequence ID" value="ADG98080.1"/>
    <property type="molecule type" value="Genomic_DNA"/>
</dbReference>
<protein>
    <submittedName>
        <fullName evidence="1">Uncharacterized protein</fullName>
    </submittedName>
</protein>
<gene>
    <name evidence="1" type="ordered locus">Srot_1619</name>
</gene>
<dbReference type="Proteomes" id="UP000002247">
    <property type="component" value="Chromosome"/>
</dbReference>
<evidence type="ECO:0000313" key="2">
    <source>
        <dbReference type="Proteomes" id="UP000002247"/>
    </source>
</evidence>
<dbReference type="AlphaFoldDB" id="D6Z800"/>
<proteinExistence type="predicted"/>
<reference evidence="1 2" key="1">
    <citation type="journal article" date="2010" name="Stand. Genomic Sci.">
        <title>Complete genome sequence of Segniliparus rotundus type strain (CDC 1076).</title>
        <authorList>
            <person name="Sikorski J."/>
            <person name="Lapidus A."/>
            <person name="Copeland A."/>
            <person name="Misra M."/>
            <person name="Glavina Del Rio T."/>
            <person name="Nolan M."/>
            <person name="Lucas S."/>
            <person name="Chen F."/>
            <person name="Tice H."/>
            <person name="Cheng J.F."/>
            <person name="Jando M."/>
            <person name="Schneider S."/>
            <person name="Bruce D."/>
            <person name="Goodwin L."/>
            <person name="Pitluck S."/>
            <person name="Liolios K."/>
            <person name="Mikhailova N."/>
            <person name="Pati A."/>
            <person name="Ivanova N."/>
            <person name="Mavromatis K."/>
            <person name="Chen A."/>
            <person name="Palaniappan K."/>
            <person name="Chertkov O."/>
            <person name="Land M."/>
            <person name="Hauser L."/>
            <person name="Chang Y.J."/>
            <person name="Jeffries C.D."/>
            <person name="Brettin T."/>
            <person name="Detter J.C."/>
            <person name="Han C."/>
            <person name="Rohde M."/>
            <person name="Goker M."/>
            <person name="Bristow J."/>
            <person name="Eisen J.A."/>
            <person name="Markowitz V."/>
            <person name="Hugenholtz P."/>
            <person name="Kyrpides N.C."/>
            <person name="Klenk H.P."/>
        </authorList>
    </citation>
    <scope>NUCLEOTIDE SEQUENCE [LARGE SCALE GENOMIC DNA]</scope>
    <source>
        <strain evidence="2">ATCC BAA-972 / CDC 1076 / CIP 108378 / DSM 44985 / JCM 13578</strain>
    </source>
</reference>
<keyword evidence="2" id="KW-1185">Reference proteome</keyword>
<dbReference type="HOGENOM" id="CLU_087221_0_0_11"/>
<dbReference type="eggNOG" id="COG1597">
    <property type="taxonomic scope" value="Bacteria"/>
</dbReference>